<protein>
    <submittedName>
        <fullName evidence="4">Putative diaminopimelate decarboxylase</fullName>
    </submittedName>
</protein>
<dbReference type="Gene3D" id="2.40.37.10">
    <property type="entry name" value="Lyase, Ornithine Decarboxylase, Chain A, domain 1"/>
    <property type="match status" value="1"/>
</dbReference>
<dbReference type="GO" id="GO:0008836">
    <property type="term" value="F:diaminopimelate decarboxylase activity"/>
    <property type="evidence" value="ECO:0007669"/>
    <property type="project" value="TreeGrafter"/>
</dbReference>
<dbReference type="InterPro" id="IPR029066">
    <property type="entry name" value="PLP-binding_barrel"/>
</dbReference>
<dbReference type="Proteomes" id="UP000034344">
    <property type="component" value="Unassembled WGS sequence"/>
</dbReference>
<dbReference type="STRING" id="1618480.US11_C0001G0035"/>
<gene>
    <name evidence="4" type="ORF">US11_C0001G0035</name>
</gene>
<dbReference type="Gene3D" id="3.20.20.10">
    <property type="entry name" value="Alanine racemase"/>
    <property type="match status" value="1"/>
</dbReference>
<reference evidence="4 5" key="1">
    <citation type="journal article" date="2015" name="Nature">
        <title>rRNA introns, odd ribosomes, and small enigmatic genomes across a large radiation of phyla.</title>
        <authorList>
            <person name="Brown C.T."/>
            <person name="Hug L.A."/>
            <person name="Thomas B.C."/>
            <person name="Sharon I."/>
            <person name="Castelle C.J."/>
            <person name="Singh A."/>
            <person name="Wilkins M.J."/>
            <person name="Williams K.H."/>
            <person name="Banfield J.F."/>
        </authorList>
    </citation>
    <scope>NUCLEOTIDE SEQUENCE [LARGE SCALE GENOMIC DNA]</scope>
</reference>
<sequence length="465" mass="53960">MKKFYKLSPITHPWINNLLSDKDLLYQTVAKYGSPLYLYSIQPFLENLNNFKSILQRYLNSYRVYFARKPNHCFLFSKAAIDNNYGVDTASYRELSECIKYQANGDYIFTAAIKEEKAIILAIVNKTIIIVDNVDESRIISKIAKKIGKPAQIGIRVAGFKDNKGKKINSRFGFDIDKLPYLFQDLIQKSNVQLKGFHFHLNDYQIQSRVSALGQLIPFYQLAKKIGHHVEFIDIGGGFLVNYLKNEKEWIKFNDKLKKCVEQKNDQITYMNHPLHLSEFNNKAQKVGNLYPYFNQLNKEKVVKKVLTSKYNGVSIYSILNRNHIRLQIEPGRSSLDQSGITVARVMFRKQDIFGNWLVGLNMGFTQLLSSSSEFAVDPVVVYKNFSSLKEYVDVNFVGNYCMERDVIQRRIIRLNRLPKIGDLVIFINTAGYMSHFLATNSHLFEPPYNIFIDKNHNLQVDKYR</sequence>
<comment type="cofactor">
    <cofactor evidence="1">
        <name>pyridoxal 5'-phosphate</name>
        <dbReference type="ChEBI" id="CHEBI:597326"/>
    </cofactor>
</comment>
<keyword evidence="2" id="KW-0663">Pyridoxal phosphate</keyword>
<evidence type="ECO:0000313" key="5">
    <source>
        <dbReference type="Proteomes" id="UP000034344"/>
    </source>
</evidence>
<dbReference type="InterPro" id="IPR009006">
    <property type="entry name" value="Ala_racemase/Decarboxylase_C"/>
</dbReference>
<evidence type="ECO:0000256" key="2">
    <source>
        <dbReference type="ARBA" id="ARBA00022898"/>
    </source>
</evidence>
<name>A0A0G0HDQ6_9BACT</name>
<evidence type="ECO:0000259" key="3">
    <source>
        <dbReference type="Pfam" id="PF02784"/>
    </source>
</evidence>
<proteinExistence type="predicted"/>
<organism evidence="4 5">
    <name type="scientific">Candidatus Roizmanbacteria bacterium GW2011_GWA2_36_23</name>
    <dbReference type="NCBI Taxonomy" id="1618480"/>
    <lineage>
        <taxon>Bacteria</taxon>
        <taxon>Candidatus Roizmaniibacteriota</taxon>
    </lineage>
</organism>
<accession>A0A0G0HDQ6</accession>
<dbReference type="SUPFAM" id="SSF50621">
    <property type="entry name" value="Alanine racemase C-terminal domain-like"/>
    <property type="match status" value="1"/>
</dbReference>
<dbReference type="PANTHER" id="PTHR43727:SF2">
    <property type="entry name" value="GROUP IV DECARBOXYLASE"/>
    <property type="match status" value="1"/>
</dbReference>
<evidence type="ECO:0000256" key="1">
    <source>
        <dbReference type="ARBA" id="ARBA00001933"/>
    </source>
</evidence>
<dbReference type="SUPFAM" id="SSF51419">
    <property type="entry name" value="PLP-binding barrel"/>
    <property type="match status" value="1"/>
</dbReference>
<feature type="domain" description="Orn/DAP/Arg decarboxylase 2 N-terminal" evidence="3">
    <location>
        <begin position="56"/>
        <end position="259"/>
    </location>
</feature>
<dbReference type="Pfam" id="PF02784">
    <property type="entry name" value="Orn_Arg_deC_N"/>
    <property type="match status" value="1"/>
</dbReference>
<dbReference type="AlphaFoldDB" id="A0A0G0HDQ6"/>
<evidence type="ECO:0000313" key="4">
    <source>
        <dbReference type="EMBL" id="KKQ02076.1"/>
    </source>
</evidence>
<dbReference type="PANTHER" id="PTHR43727">
    <property type="entry name" value="DIAMINOPIMELATE DECARBOXYLASE"/>
    <property type="match status" value="1"/>
</dbReference>
<dbReference type="InterPro" id="IPR022644">
    <property type="entry name" value="De-COase2_N"/>
</dbReference>
<dbReference type="EMBL" id="LBRS01000001">
    <property type="protein sequence ID" value="KKQ02076.1"/>
    <property type="molecule type" value="Genomic_DNA"/>
</dbReference>
<comment type="caution">
    <text evidence="4">The sequence shown here is derived from an EMBL/GenBank/DDBJ whole genome shotgun (WGS) entry which is preliminary data.</text>
</comment>
<dbReference type="GO" id="GO:0009089">
    <property type="term" value="P:lysine biosynthetic process via diaminopimelate"/>
    <property type="evidence" value="ECO:0007669"/>
    <property type="project" value="TreeGrafter"/>
</dbReference>